<accession>A0ABV9Q5J1</accession>
<evidence type="ECO:0000256" key="1">
    <source>
        <dbReference type="SAM" id="Coils"/>
    </source>
</evidence>
<dbReference type="InterPro" id="IPR036086">
    <property type="entry name" value="ParB/Sulfiredoxin_sf"/>
</dbReference>
<protein>
    <recommendedName>
        <fullName evidence="4">Helix-turn-helix domain-containing protein</fullName>
    </recommendedName>
</protein>
<dbReference type="SUPFAM" id="SSF110849">
    <property type="entry name" value="ParB/Sulfiredoxin"/>
    <property type="match status" value="1"/>
</dbReference>
<feature type="coiled-coil region" evidence="1">
    <location>
        <begin position="148"/>
        <end position="175"/>
    </location>
</feature>
<dbReference type="Gene3D" id="3.90.1530.10">
    <property type="entry name" value="Conserved hypothetical protein from pyrococcus furiosus pfu- 392566-001, ParB domain"/>
    <property type="match status" value="1"/>
</dbReference>
<dbReference type="Proteomes" id="UP001596002">
    <property type="component" value="Unassembled WGS sequence"/>
</dbReference>
<organism evidence="2 3">
    <name type="scientific">Effusibacillus consociatus</name>
    <dbReference type="NCBI Taxonomy" id="1117041"/>
    <lineage>
        <taxon>Bacteria</taxon>
        <taxon>Bacillati</taxon>
        <taxon>Bacillota</taxon>
        <taxon>Bacilli</taxon>
        <taxon>Bacillales</taxon>
        <taxon>Alicyclobacillaceae</taxon>
        <taxon>Effusibacillus</taxon>
    </lineage>
</organism>
<evidence type="ECO:0000313" key="3">
    <source>
        <dbReference type="Proteomes" id="UP001596002"/>
    </source>
</evidence>
<evidence type="ECO:0008006" key="4">
    <source>
        <dbReference type="Google" id="ProtNLM"/>
    </source>
</evidence>
<dbReference type="RefSeq" id="WP_380027698.1">
    <property type="nucleotide sequence ID" value="NZ_JBHSHC010000125.1"/>
</dbReference>
<reference evidence="3" key="1">
    <citation type="journal article" date="2019" name="Int. J. Syst. Evol. Microbiol.">
        <title>The Global Catalogue of Microorganisms (GCM) 10K type strain sequencing project: providing services to taxonomists for standard genome sequencing and annotation.</title>
        <authorList>
            <consortium name="The Broad Institute Genomics Platform"/>
            <consortium name="The Broad Institute Genome Sequencing Center for Infectious Disease"/>
            <person name="Wu L."/>
            <person name="Ma J."/>
        </authorList>
    </citation>
    <scope>NUCLEOTIDE SEQUENCE [LARGE SCALE GENOMIC DNA]</scope>
    <source>
        <strain evidence="3">WYCCWR 12678</strain>
    </source>
</reference>
<dbReference type="EMBL" id="JBHSHC010000125">
    <property type="protein sequence ID" value="MFC4769320.1"/>
    <property type="molecule type" value="Genomic_DNA"/>
</dbReference>
<comment type="caution">
    <text evidence="2">The sequence shown here is derived from an EMBL/GenBank/DDBJ whole genome shotgun (WGS) entry which is preliminary data.</text>
</comment>
<gene>
    <name evidence="2" type="ORF">ACFO8Q_18480</name>
</gene>
<evidence type="ECO:0000313" key="2">
    <source>
        <dbReference type="EMBL" id="MFC4769320.1"/>
    </source>
</evidence>
<keyword evidence="3" id="KW-1185">Reference proteome</keyword>
<dbReference type="InterPro" id="IPR009061">
    <property type="entry name" value="DNA-bd_dom_put_sf"/>
</dbReference>
<keyword evidence="1" id="KW-0175">Coiled coil</keyword>
<name>A0ABV9Q5J1_9BACL</name>
<proteinExistence type="predicted"/>
<dbReference type="SUPFAM" id="SSF46955">
    <property type="entry name" value="Putative DNA-binding domain"/>
    <property type="match status" value="1"/>
</dbReference>
<sequence>MEFVTIHELARMSGVSTATIRLDIKAGKIPIAAPGKRGRGNPTRIRISDLESTDRIQYQQLAKQFLQDGSLNVNEREKGKFTVNELALRTGLSPQIVRKDILDGKLKAEGGGRRGSPYYVFMENLADAARIEYRRLTESQRVASDEFREEVKSEISLLKKEIQLLRERLQAFETRVDAGANNVCDRNSGESHIASSPGFARNNIIQVEVASITLPSVFQGYYVSDEKLKLLKLQIQNGGHLDPIQVRQLENGLYLLRRGIAQYHVAQELGLDSLPAHLENSEE</sequence>